<dbReference type="InterPro" id="IPR002575">
    <property type="entry name" value="Aminoglycoside_PTrfase"/>
</dbReference>
<dbReference type="GO" id="GO:0016740">
    <property type="term" value="F:transferase activity"/>
    <property type="evidence" value="ECO:0007669"/>
    <property type="project" value="UniProtKB-KW"/>
</dbReference>
<evidence type="ECO:0000313" key="2">
    <source>
        <dbReference type="EMBL" id="SDM07663.1"/>
    </source>
</evidence>
<accession>A0A1G9Q9P0</accession>
<evidence type="ECO:0000313" key="3">
    <source>
        <dbReference type="Proteomes" id="UP000199382"/>
    </source>
</evidence>
<evidence type="ECO:0000259" key="1">
    <source>
        <dbReference type="Pfam" id="PF01636"/>
    </source>
</evidence>
<keyword evidence="3" id="KW-1185">Reference proteome</keyword>
<name>A0A1G9Q9P0_9RHOB</name>
<gene>
    <name evidence="2" type="ORF">SAMN04488026_11632</name>
</gene>
<dbReference type="EMBL" id="FNEK01000163">
    <property type="protein sequence ID" value="SDM07663.1"/>
    <property type="molecule type" value="Genomic_DNA"/>
</dbReference>
<feature type="domain" description="Aminoglycoside phosphotransferase" evidence="1">
    <location>
        <begin position="135"/>
        <end position="268"/>
    </location>
</feature>
<dbReference type="Pfam" id="PF01636">
    <property type="entry name" value="APH"/>
    <property type="match status" value="1"/>
</dbReference>
<keyword evidence="2" id="KW-0808">Transferase</keyword>
<dbReference type="RefSeq" id="WP_170844822.1">
    <property type="nucleotide sequence ID" value="NZ_FNEK01000163.1"/>
</dbReference>
<dbReference type="STRING" id="571298.SAMN04488026_11632"/>
<sequence length="378" mass="41873">MISDTNGLLDAVRRQLDDQTAQILSLDSKGYEDGFADAVTGGEGVNRHSGIARTSSGEVEFKLVAKTCAEFSQGASQRSWLYWKREPLAYDSGLLDALFGLAAPRCFGVTFPDRATAVIYMEAVENDQTSWDFETYERAGRALGRFNGHNLNNPSAHRNWMAPSRAICWVNEARSTLDTLMDLKGDPVVSRWLRGALLERTFALWSDADVLLEAMRELPSCLCHHDAFRRNLMMQPDDRQEEAVVAIDWAFVGPGVVGEELAATVGVSLQFMEVEPEDTRRLEQSVFSGYLMGLRDAAWKGSEADARLGFVASTSLMLGLGALGPWLPLLRDPDFEPIVEKIVGVPKDRFIDRISELQGYFLDLGEEAVSSIRGIPDI</sequence>
<dbReference type="Proteomes" id="UP000199382">
    <property type="component" value="Unassembled WGS sequence"/>
</dbReference>
<organism evidence="2 3">
    <name type="scientific">Aliiruegeria lutimaris</name>
    <dbReference type="NCBI Taxonomy" id="571298"/>
    <lineage>
        <taxon>Bacteria</taxon>
        <taxon>Pseudomonadati</taxon>
        <taxon>Pseudomonadota</taxon>
        <taxon>Alphaproteobacteria</taxon>
        <taxon>Rhodobacterales</taxon>
        <taxon>Roseobacteraceae</taxon>
        <taxon>Aliiruegeria</taxon>
    </lineage>
</organism>
<protein>
    <submittedName>
        <fullName evidence="2">Phosphotransferase enzyme family protein</fullName>
    </submittedName>
</protein>
<dbReference type="InterPro" id="IPR011009">
    <property type="entry name" value="Kinase-like_dom_sf"/>
</dbReference>
<dbReference type="SUPFAM" id="SSF56112">
    <property type="entry name" value="Protein kinase-like (PK-like)"/>
    <property type="match status" value="1"/>
</dbReference>
<dbReference type="AlphaFoldDB" id="A0A1G9Q9P0"/>
<reference evidence="2 3" key="1">
    <citation type="submission" date="2016-10" db="EMBL/GenBank/DDBJ databases">
        <authorList>
            <person name="de Groot N.N."/>
        </authorList>
    </citation>
    <scope>NUCLEOTIDE SEQUENCE [LARGE SCALE GENOMIC DNA]</scope>
    <source>
        <strain evidence="2 3">DSM 25294</strain>
    </source>
</reference>
<dbReference type="Gene3D" id="3.90.1200.10">
    <property type="match status" value="1"/>
</dbReference>
<proteinExistence type="predicted"/>